<dbReference type="EMBL" id="BQYH01000005">
    <property type="protein sequence ID" value="GKU70963.1"/>
    <property type="molecule type" value="Genomic_DNA"/>
</dbReference>
<reference evidence="2" key="4">
    <citation type="submission" date="2022-04" db="EMBL/GenBank/DDBJ databases">
        <authorList>
            <person name="Komine T."/>
            <person name="Fukano H."/>
            <person name="Wada S."/>
        </authorList>
    </citation>
    <scope>NUCLEOTIDE SEQUENCE</scope>
    <source>
        <strain evidence="2">NJB18185</strain>
    </source>
</reference>
<proteinExistence type="predicted"/>
<reference evidence="2" key="3">
    <citation type="journal article" date="2022" name="Microbiol. Resour. Announc.">
        <title>Draft Genome Sequences of Eight Mycobacterium montefiorense Strains Isolated from Salamanders in Captivity.</title>
        <authorList>
            <person name="Komine T."/>
            <person name="Ihara H."/>
            <person name="Fukano H."/>
            <person name="Hoshino Y."/>
            <person name="Kurata O."/>
            <person name="Wada S."/>
        </authorList>
    </citation>
    <scope>NUCLEOTIDE SEQUENCE</scope>
    <source>
        <strain evidence="2">NJB18185</strain>
    </source>
</reference>
<name>A0AA37UUR9_9MYCO</name>
<dbReference type="Proteomes" id="UP000245060">
    <property type="component" value="Unassembled WGS sequence"/>
</dbReference>
<evidence type="ECO:0000313" key="1">
    <source>
        <dbReference type="EMBL" id="GBG38712.1"/>
    </source>
</evidence>
<sequence>MAVFAVICALATTTCLGYYVGRRSDATPSTWRKRTSRVAIGRLGMSFVMLVAARRLRRSLLAQRLLRDALAVSGLRSVEPLELLRSGVAVVLRRTSLV</sequence>
<keyword evidence="3" id="KW-1185">Reference proteome</keyword>
<evidence type="ECO:0000313" key="4">
    <source>
        <dbReference type="Proteomes" id="UP001139505"/>
    </source>
</evidence>
<dbReference type="EMBL" id="BFCH01000018">
    <property type="protein sequence ID" value="GBG38712.1"/>
    <property type="molecule type" value="Genomic_DNA"/>
</dbReference>
<reference evidence="1" key="1">
    <citation type="journal article" date="2018" name="Genome Announc.">
        <title>Draft Genome Sequence of Mycobacterium montefiorense Isolated from Japanese Black Salamander (Hynobius nigrescens).</title>
        <authorList>
            <person name="Fukano H."/>
            <person name="Yoshida M."/>
            <person name="Shimizu A."/>
            <person name="Iwao H."/>
            <person name="Katayama Y."/>
            <person name="Omatsu T."/>
            <person name="Mizutani T."/>
            <person name="Kurata O."/>
            <person name="Wada S."/>
            <person name="Hoshino Y."/>
        </authorList>
    </citation>
    <scope>NUCLEOTIDE SEQUENCE</scope>
    <source>
        <strain evidence="1">BS</strain>
    </source>
</reference>
<evidence type="ECO:0000313" key="3">
    <source>
        <dbReference type="Proteomes" id="UP000245060"/>
    </source>
</evidence>
<comment type="caution">
    <text evidence="2">The sequence shown here is derived from an EMBL/GenBank/DDBJ whole genome shotgun (WGS) entry which is preliminary data.</text>
</comment>
<reference evidence="3" key="2">
    <citation type="submission" date="2018-04" db="EMBL/GenBank/DDBJ databases">
        <title>Draft genome sequence of Mycobacterium montefiorense isolated from Japanese black salamander.</title>
        <authorList>
            <person name="Fukano H."/>
            <person name="Yoshida M."/>
            <person name="Shimizu A."/>
            <person name="Iwao H."/>
            <person name="Kurata O."/>
            <person name="Katayama Y."/>
            <person name="Omatsu T."/>
            <person name="Mizutani T."/>
            <person name="Wada S."/>
            <person name="Hoshino Y."/>
        </authorList>
    </citation>
    <scope>NUCLEOTIDE SEQUENCE [LARGE SCALE GENOMIC DNA]</scope>
    <source>
        <strain evidence="3">BS</strain>
    </source>
</reference>
<organism evidence="2 4">
    <name type="scientific">Mycobacterium montefiorense</name>
    <dbReference type="NCBI Taxonomy" id="154654"/>
    <lineage>
        <taxon>Bacteria</taxon>
        <taxon>Bacillati</taxon>
        <taxon>Actinomycetota</taxon>
        <taxon>Actinomycetes</taxon>
        <taxon>Mycobacteriales</taxon>
        <taxon>Mycobacteriaceae</taxon>
        <taxon>Mycobacterium</taxon>
        <taxon>Mycobacterium simiae complex</taxon>
    </lineage>
</organism>
<evidence type="ECO:0000313" key="2">
    <source>
        <dbReference type="EMBL" id="GKU70963.1"/>
    </source>
</evidence>
<protein>
    <submittedName>
        <fullName evidence="2">Uncharacterized protein</fullName>
    </submittedName>
</protein>
<accession>A0AA37UUR9</accession>
<dbReference type="Proteomes" id="UP001139505">
    <property type="component" value="Unassembled WGS sequence"/>
</dbReference>
<gene>
    <name evidence="1" type="ORF">MmonteBS_30840</name>
    <name evidence="2" type="ORF">NJB18185_07400</name>
</gene>
<dbReference type="AlphaFoldDB" id="A0AA37UUR9"/>